<feature type="transmembrane region" description="Helical" evidence="1">
    <location>
        <begin position="12"/>
        <end position="33"/>
    </location>
</feature>
<evidence type="ECO:0008006" key="4">
    <source>
        <dbReference type="Google" id="ProtNLM"/>
    </source>
</evidence>
<proteinExistence type="predicted"/>
<keyword evidence="1" id="KW-1133">Transmembrane helix</keyword>
<keyword evidence="3" id="KW-1185">Reference proteome</keyword>
<sequence>MNTITTRIRRSLSTISTSQVAMIGAAMAVAVAARLLPHPPNFTPMAAIGLFAGAVCLRPVVAASAIVGAMLISDLFLGFHTLMPIVYGCLLVNLVIGARFVRGANGLQFGAASCGRIIAGSLIGSVLFFLVTNFAHFLAFYPPTMGGLAACYTAAIPFFQFTVSGDLAYTGVMFGSLALISIKSGSFVGTRTFATQSFNAR</sequence>
<dbReference type="RefSeq" id="WP_184306209.1">
    <property type="nucleotide sequence ID" value="NZ_JACHXU010000013.1"/>
</dbReference>
<feature type="transmembrane region" description="Helical" evidence="1">
    <location>
        <begin position="138"/>
        <end position="161"/>
    </location>
</feature>
<feature type="transmembrane region" description="Helical" evidence="1">
    <location>
        <begin position="84"/>
        <end position="101"/>
    </location>
</feature>
<dbReference type="Proteomes" id="UP000536179">
    <property type="component" value="Unassembled WGS sequence"/>
</dbReference>
<gene>
    <name evidence="2" type="ORF">FHS27_003777</name>
</gene>
<evidence type="ECO:0000256" key="1">
    <source>
        <dbReference type="SAM" id="Phobius"/>
    </source>
</evidence>
<organism evidence="2 3">
    <name type="scientific">Aporhodopirellula rubra</name>
    <dbReference type="NCBI Taxonomy" id="980271"/>
    <lineage>
        <taxon>Bacteria</taxon>
        <taxon>Pseudomonadati</taxon>
        <taxon>Planctomycetota</taxon>
        <taxon>Planctomycetia</taxon>
        <taxon>Pirellulales</taxon>
        <taxon>Pirellulaceae</taxon>
        <taxon>Aporhodopirellula</taxon>
    </lineage>
</organism>
<dbReference type="Pfam" id="PF20221">
    <property type="entry name" value="DUF6580"/>
    <property type="match status" value="1"/>
</dbReference>
<feature type="transmembrane region" description="Helical" evidence="1">
    <location>
        <begin position="45"/>
        <end position="72"/>
    </location>
</feature>
<dbReference type="EMBL" id="JACHXU010000013">
    <property type="protein sequence ID" value="MBB3207950.1"/>
    <property type="molecule type" value="Genomic_DNA"/>
</dbReference>
<evidence type="ECO:0000313" key="2">
    <source>
        <dbReference type="EMBL" id="MBB3207950.1"/>
    </source>
</evidence>
<reference evidence="2 3" key="1">
    <citation type="submission" date="2020-08" db="EMBL/GenBank/DDBJ databases">
        <title>Genomic Encyclopedia of Type Strains, Phase III (KMG-III): the genomes of soil and plant-associated and newly described type strains.</title>
        <authorList>
            <person name="Whitman W."/>
        </authorList>
    </citation>
    <scope>NUCLEOTIDE SEQUENCE [LARGE SCALE GENOMIC DNA]</scope>
    <source>
        <strain evidence="2 3">CECT 8075</strain>
    </source>
</reference>
<protein>
    <recommendedName>
        <fullName evidence="4">ECF transporter S component</fullName>
    </recommendedName>
</protein>
<comment type="caution">
    <text evidence="2">The sequence shown here is derived from an EMBL/GenBank/DDBJ whole genome shotgun (WGS) entry which is preliminary data.</text>
</comment>
<feature type="transmembrane region" description="Helical" evidence="1">
    <location>
        <begin position="167"/>
        <end position="188"/>
    </location>
</feature>
<dbReference type="AlphaFoldDB" id="A0A7W5E0L5"/>
<evidence type="ECO:0000313" key="3">
    <source>
        <dbReference type="Proteomes" id="UP000536179"/>
    </source>
</evidence>
<name>A0A7W5E0L5_9BACT</name>
<keyword evidence="1" id="KW-0472">Membrane</keyword>
<feature type="transmembrane region" description="Helical" evidence="1">
    <location>
        <begin position="107"/>
        <end position="131"/>
    </location>
</feature>
<keyword evidence="1" id="KW-0812">Transmembrane</keyword>
<dbReference type="InterPro" id="IPR046487">
    <property type="entry name" value="DUF6580"/>
</dbReference>
<accession>A0A7W5E0L5</accession>